<dbReference type="InterPro" id="IPR027417">
    <property type="entry name" value="P-loop_NTPase"/>
</dbReference>
<feature type="binding site" evidence="4">
    <location>
        <begin position="31"/>
        <end position="38"/>
    </location>
    <ligand>
        <name>ATP</name>
        <dbReference type="ChEBI" id="CHEBI:30616"/>
    </ligand>
</feature>
<dbReference type="RefSeq" id="WP_187573277.1">
    <property type="nucleotide sequence ID" value="NZ_CP060731.1"/>
</dbReference>
<dbReference type="NCBIfam" id="NF003828">
    <property type="entry name" value="PRK05416.1"/>
    <property type="match status" value="1"/>
</dbReference>
<dbReference type="InterPro" id="IPR053931">
    <property type="entry name" value="RapZ_C"/>
</dbReference>
<dbReference type="PANTHER" id="PTHR30448:SF0">
    <property type="entry name" value="RNASE ADAPTER PROTEIN RAPZ"/>
    <property type="match status" value="1"/>
</dbReference>
<accession>A0A7G9TCC9</accession>
<feature type="domain" description="RapZ C-terminal" evidence="7">
    <location>
        <begin position="188"/>
        <end position="307"/>
    </location>
</feature>
<feature type="region of interest" description="Disordered" evidence="5">
    <location>
        <begin position="1"/>
        <end position="23"/>
    </location>
</feature>
<evidence type="ECO:0000259" key="7">
    <source>
        <dbReference type="Pfam" id="PF22740"/>
    </source>
</evidence>
<dbReference type="Pfam" id="PF03668">
    <property type="entry name" value="RapZ-like_N"/>
    <property type="match status" value="1"/>
</dbReference>
<sequence>MTDPATPQVADEDNGTPPPPAPTPTVVIVSGLSGSGKSVALKTFEDLDYYCVDNLPVDLLPSFVRSLVREDELPPKIAVGIDVRSRHNDLSKLAQWRAALSQLGLEGRLVFFDASDEVLLRRYSDTRRRHPLGHGGLSLQEAIRQERAIIAPLRAEADIVIDTSQLNVHQLRRRIIAEFAFNKGTQLSLLFESFAYKRGVPADADFVFDARVLPNPHWNPELRPYAGRDPKVRAFLDAQPEVAEYVGQVSGFLDTWLPRLRGETRSYVTIAFGCTGGKHRSVYLAETLARHARDQGWEEVATFHRELD</sequence>
<feature type="domain" description="RapZ-like N-terminal" evidence="6">
    <location>
        <begin position="26"/>
        <end position="181"/>
    </location>
</feature>
<dbReference type="GeneID" id="81472884"/>
<evidence type="ECO:0000256" key="3">
    <source>
        <dbReference type="ARBA" id="ARBA00023134"/>
    </source>
</evidence>
<dbReference type="InterPro" id="IPR053930">
    <property type="entry name" value="RapZ-like_N"/>
</dbReference>
<keyword evidence="1 4" id="KW-0547">Nucleotide-binding</keyword>
<organism evidence="8 9">
    <name type="scientific">Pseudoxanthomonas mexicana</name>
    <dbReference type="NCBI Taxonomy" id="128785"/>
    <lineage>
        <taxon>Bacteria</taxon>
        <taxon>Pseudomonadati</taxon>
        <taxon>Pseudomonadota</taxon>
        <taxon>Gammaproteobacteria</taxon>
        <taxon>Lysobacterales</taxon>
        <taxon>Lysobacteraceae</taxon>
        <taxon>Pseudoxanthomonas</taxon>
    </lineage>
</organism>
<dbReference type="PIRSF" id="PIRSF005052">
    <property type="entry name" value="P-loopkin"/>
    <property type="match status" value="1"/>
</dbReference>
<evidence type="ECO:0000256" key="4">
    <source>
        <dbReference type="HAMAP-Rule" id="MF_00636"/>
    </source>
</evidence>
<dbReference type="AlphaFoldDB" id="A0A7G9TCC9"/>
<dbReference type="Pfam" id="PF22740">
    <property type="entry name" value="PapZ_C"/>
    <property type="match status" value="1"/>
</dbReference>
<evidence type="ECO:0000259" key="6">
    <source>
        <dbReference type="Pfam" id="PF03668"/>
    </source>
</evidence>
<dbReference type="Proteomes" id="UP000515838">
    <property type="component" value="Chromosome"/>
</dbReference>
<dbReference type="SUPFAM" id="SSF52540">
    <property type="entry name" value="P-loop containing nucleoside triphosphate hydrolases"/>
    <property type="match status" value="1"/>
</dbReference>
<dbReference type="EMBL" id="CP060731">
    <property type="protein sequence ID" value="QNN77754.1"/>
    <property type="molecule type" value="Genomic_DNA"/>
</dbReference>
<protein>
    <submittedName>
        <fullName evidence="8">RNase adapter RapZ</fullName>
    </submittedName>
</protein>
<evidence type="ECO:0000313" key="8">
    <source>
        <dbReference type="EMBL" id="QNN77754.1"/>
    </source>
</evidence>
<evidence type="ECO:0000313" key="9">
    <source>
        <dbReference type="Proteomes" id="UP000515838"/>
    </source>
</evidence>
<feature type="binding site" evidence="4">
    <location>
        <begin position="82"/>
        <end position="85"/>
    </location>
    <ligand>
        <name>GTP</name>
        <dbReference type="ChEBI" id="CHEBI:37565"/>
    </ligand>
</feature>
<dbReference type="GO" id="GO:0005524">
    <property type="term" value="F:ATP binding"/>
    <property type="evidence" value="ECO:0007669"/>
    <property type="project" value="UniProtKB-UniRule"/>
</dbReference>
<evidence type="ECO:0000256" key="1">
    <source>
        <dbReference type="ARBA" id="ARBA00022741"/>
    </source>
</evidence>
<proteinExistence type="inferred from homology"/>
<evidence type="ECO:0000256" key="2">
    <source>
        <dbReference type="ARBA" id="ARBA00022840"/>
    </source>
</evidence>
<keyword evidence="2 4" id="KW-0067">ATP-binding</keyword>
<name>A0A7G9TCC9_PSEMX</name>
<dbReference type="InterPro" id="IPR005337">
    <property type="entry name" value="RapZ-like"/>
</dbReference>
<gene>
    <name evidence="8" type="primary">rapZ</name>
    <name evidence="8" type="ORF">IAE60_17980</name>
</gene>
<reference evidence="8 9" key="1">
    <citation type="submission" date="2020-08" db="EMBL/GenBank/DDBJ databases">
        <title>Streptomycin Non-resistant strain, P. mexicana.</title>
        <authorList>
            <person name="Ganesh-Kumar S."/>
            <person name="Zhe T."/>
            <person name="Yu Z."/>
            <person name="Min Y."/>
        </authorList>
    </citation>
    <scope>NUCLEOTIDE SEQUENCE [LARGE SCALE GENOMIC DNA]</scope>
    <source>
        <strain evidence="8 9">GTZY2</strain>
    </source>
</reference>
<dbReference type="HAMAP" id="MF_00636">
    <property type="entry name" value="RapZ_like"/>
    <property type="match status" value="1"/>
</dbReference>
<dbReference type="GO" id="GO:0005525">
    <property type="term" value="F:GTP binding"/>
    <property type="evidence" value="ECO:0007669"/>
    <property type="project" value="UniProtKB-UniRule"/>
</dbReference>
<dbReference type="Gene3D" id="3.40.50.300">
    <property type="entry name" value="P-loop containing nucleotide triphosphate hydrolases"/>
    <property type="match status" value="1"/>
</dbReference>
<dbReference type="PANTHER" id="PTHR30448">
    <property type="entry name" value="RNASE ADAPTER PROTEIN RAPZ"/>
    <property type="match status" value="1"/>
</dbReference>
<evidence type="ECO:0000256" key="5">
    <source>
        <dbReference type="SAM" id="MobiDB-lite"/>
    </source>
</evidence>
<keyword evidence="3 4" id="KW-0342">GTP-binding</keyword>